<comment type="caution">
    <text evidence="9">The sequence shown here is derived from an EMBL/GenBank/DDBJ whole genome shotgun (WGS) entry which is preliminary data.</text>
</comment>
<keyword evidence="4" id="KW-0249">Electron transport</keyword>
<accession>A0AAE3HLT6</accession>
<dbReference type="InterPro" id="IPR009056">
    <property type="entry name" value="Cyt_c-like_dom"/>
</dbReference>
<proteinExistence type="predicted"/>
<organism evidence="9 10">
    <name type="scientific">Methylohalomonas lacus</name>
    <dbReference type="NCBI Taxonomy" id="398773"/>
    <lineage>
        <taxon>Bacteria</taxon>
        <taxon>Pseudomonadati</taxon>
        <taxon>Pseudomonadota</taxon>
        <taxon>Gammaproteobacteria</taxon>
        <taxon>Methylohalomonadales</taxon>
        <taxon>Methylohalomonadaceae</taxon>
        <taxon>Methylohalomonas</taxon>
    </lineage>
</organism>
<feature type="domain" description="Cytochrome c" evidence="8">
    <location>
        <begin position="30"/>
        <end position="109"/>
    </location>
</feature>
<keyword evidence="1" id="KW-0813">Transport</keyword>
<dbReference type="Proteomes" id="UP001204445">
    <property type="component" value="Unassembled WGS sequence"/>
</dbReference>
<dbReference type="InterPro" id="IPR036909">
    <property type="entry name" value="Cyt_c-like_dom_sf"/>
</dbReference>
<evidence type="ECO:0000256" key="4">
    <source>
        <dbReference type="ARBA" id="ARBA00022982"/>
    </source>
</evidence>
<dbReference type="Pfam" id="PF00034">
    <property type="entry name" value="Cytochrom_C"/>
    <property type="match status" value="1"/>
</dbReference>
<gene>
    <name evidence="9" type="ORF">J2T55_001502</name>
</gene>
<evidence type="ECO:0000259" key="8">
    <source>
        <dbReference type="PROSITE" id="PS51007"/>
    </source>
</evidence>
<keyword evidence="7" id="KW-0732">Signal</keyword>
<dbReference type="SUPFAM" id="SSF46626">
    <property type="entry name" value="Cytochrome c"/>
    <property type="match status" value="1"/>
</dbReference>
<evidence type="ECO:0000313" key="10">
    <source>
        <dbReference type="Proteomes" id="UP001204445"/>
    </source>
</evidence>
<evidence type="ECO:0000256" key="1">
    <source>
        <dbReference type="ARBA" id="ARBA00022448"/>
    </source>
</evidence>
<evidence type="ECO:0000313" key="9">
    <source>
        <dbReference type="EMBL" id="MCS3903481.1"/>
    </source>
</evidence>
<dbReference type="PROSITE" id="PS51007">
    <property type="entry name" value="CYTC"/>
    <property type="match status" value="1"/>
</dbReference>
<evidence type="ECO:0000256" key="7">
    <source>
        <dbReference type="SAM" id="SignalP"/>
    </source>
</evidence>
<name>A0AAE3HLT6_9GAMM</name>
<evidence type="ECO:0000256" key="2">
    <source>
        <dbReference type="ARBA" id="ARBA00022617"/>
    </source>
</evidence>
<keyword evidence="2 6" id="KW-0349">Heme</keyword>
<evidence type="ECO:0000256" key="3">
    <source>
        <dbReference type="ARBA" id="ARBA00022723"/>
    </source>
</evidence>
<reference evidence="9" key="1">
    <citation type="submission" date="2022-08" db="EMBL/GenBank/DDBJ databases">
        <title>Genomic Encyclopedia of Type Strains, Phase III (KMG-III): the genomes of soil and plant-associated and newly described type strains.</title>
        <authorList>
            <person name="Whitman W."/>
        </authorList>
    </citation>
    <scope>NUCLEOTIDE SEQUENCE</scope>
    <source>
        <strain evidence="9">HMT 1</strain>
    </source>
</reference>
<feature type="chain" id="PRO_5041957138" evidence="7">
    <location>
        <begin position="24"/>
        <end position="120"/>
    </location>
</feature>
<dbReference type="RefSeq" id="WP_259055271.1">
    <property type="nucleotide sequence ID" value="NZ_JANUCT010000008.1"/>
</dbReference>
<dbReference type="GO" id="GO:0020037">
    <property type="term" value="F:heme binding"/>
    <property type="evidence" value="ECO:0007669"/>
    <property type="project" value="InterPro"/>
</dbReference>
<dbReference type="EMBL" id="JANUCT010000008">
    <property type="protein sequence ID" value="MCS3903481.1"/>
    <property type="molecule type" value="Genomic_DNA"/>
</dbReference>
<dbReference type="PANTHER" id="PTHR33751:SF9">
    <property type="entry name" value="CYTOCHROME C4"/>
    <property type="match status" value="1"/>
</dbReference>
<keyword evidence="3 6" id="KW-0479">Metal-binding</keyword>
<protein>
    <submittedName>
        <fullName evidence="9">Cytochrome c553</fullName>
    </submittedName>
</protein>
<dbReference type="PANTHER" id="PTHR33751">
    <property type="entry name" value="CBB3-TYPE CYTOCHROME C OXIDASE SUBUNIT FIXP"/>
    <property type="match status" value="1"/>
</dbReference>
<sequence length="120" mass="13212">MKKINAKWILAILLGFSANLVLAEEEQDSEPKRSGKEVAEACIACHGEKGVSPDPSAYPHLAGQHADYMVRALLDYREGRRKNQVMSAMAQNLSDADIEAVSKYFAKQDGLVTPRLRPAN</sequence>
<dbReference type="Gene3D" id="1.10.760.10">
    <property type="entry name" value="Cytochrome c-like domain"/>
    <property type="match status" value="1"/>
</dbReference>
<dbReference type="AlphaFoldDB" id="A0AAE3HLT6"/>
<keyword evidence="5 6" id="KW-0408">Iron</keyword>
<evidence type="ECO:0000256" key="6">
    <source>
        <dbReference type="PROSITE-ProRule" id="PRU00433"/>
    </source>
</evidence>
<keyword evidence="10" id="KW-1185">Reference proteome</keyword>
<dbReference type="GO" id="GO:0009055">
    <property type="term" value="F:electron transfer activity"/>
    <property type="evidence" value="ECO:0007669"/>
    <property type="project" value="InterPro"/>
</dbReference>
<dbReference type="InterPro" id="IPR050597">
    <property type="entry name" value="Cytochrome_c_Oxidase_Subunit"/>
</dbReference>
<evidence type="ECO:0000256" key="5">
    <source>
        <dbReference type="ARBA" id="ARBA00023004"/>
    </source>
</evidence>
<feature type="signal peptide" evidence="7">
    <location>
        <begin position="1"/>
        <end position="23"/>
    </location>
</feature>
<dbReference type="GO" id="GO:0046872">
    <property type="term" value="F:metal ion binding"/>
    <property type="evidence" value="ECO:0007669"/>
    <property type="project" value="UniProtKB-KW"/>
</dbReference>